<dbReference type="GO" id="GO:0070973">
    <property type="term" value="P:protein localization to endoplasmic reticulum exit site"/>
    <property type="evidence" value="ECO:0007669"/>
    <property type="project" value="UniProtKB-UniRule"/>
</dbReference>
<dbReference type="AlphaFoldDB" id="A0A2I0AJ69"/>
<comment type="similarity">
    <text evidence="1">Belongs to the BCAP29/BCAP31 family.</text>
</comment>
<feature type="transmembrane region" description="Helical" evidence="1">
    <location>
        <begin position="89"/>
        <end position="111"/>
    </location>
</feature>
<dbReference type="GO" id="GO:0006886">
    <property type="term" value="P:intracellular protein transport"/>
    <property type="evidence" value="ECO:0007669"/>
    <property type="project" value="UniProtKB-UniRule"/>
</dbReference>
<feature type="transmembrane region" description="Helical" evidence="1">
    <location>
        <begin position="7"/>
        <end position="26"/>
    </location>
</feature>
<dbReference type="InterPro" id="IPR008417">
    <property type="entry name" value="BAP29/BAP31"/>
</dbReference>
<reference evidence="2 3" key="1">
    <citation type="journal article" date="2017" name="Nature">
        <title>The Apostasia genome and the evolution of orchids.</title>
        <authorList>
            <person name="Zhang G.Q."/>
            <person name="Liu K.W."/>
            <person name="Li Z."/>
            <person name="Lohaus R."/>
            <person name="Hsiao Y.Y."/>
            <person name="Niu S.C."/>
            <person name="Wang J.Y."/>
            <person name="Lin Y.C."/>
            <person name="Xu Q."/>
            <person name="Chen L.J."/>
            <person name="Yoshida K."/>
            <person name="Fujiwara S."/>
            <person name="Wang Z.W."/>
            <person name="Zhang Y.Q."/>
            <person name="Mitsuda N."/>
            <person name="Wang M."/>
            <person name="Liu G.H."/>
            <person name="Pecoraro L."/>
            <person name="Huang H.X."/>
            <person name="Xiao X.J."/>
            <person name="Lin M."/>
            <person name="Wu X.Y."/>
            <person name="Wu W.L."/>
            <person name="Chen Y.Y."/>
            <person name="Chang S.B."/>
            <person name="Sakamoto S."/>
            <person name="Ohme-Takagi M."/>
            <person name="Yagi M."/>
            <person name="Zeng S.J."/>
            <person name="Shen C.Y."/>
            <person name="Yeh C.M."/>
            <person name="Luo Y.B."/>
            <person name="Tsai W.C."/>
            <person name="Van de Peer Y."/>
            <person name="Liu Z.J."/>
        </authorList>
    </citation>
    <scope>NUCLEOTIDE SEQUENCE [LARGE SCALE GENOMIC DNA]</scope>
    <source>
        <strain evidence="3">cv. Shenzhen</strain>
        <tissue evidence="2">Stem</tissue>
    </source>
</reference>
<dbReference type="STRING" id="1088818.A0A2I0AJ69"/>
<sequence>MALQWAILVYVVAAEAAITIILTLPWSRLLKLRVLALASLLLQPAAGIVVFAAFQLLDLYWKKEHRLMCVGEVCTVAERARYERSVNSFIIIFFFHSLYIDNLILYEVVLICLVPTHCELSGALTGCHGKFVMANILD</sequence>
<keyword evidence="1" id="KW-0472">Membrane</keyword>
<evidence type="ECO:0000256" key="1">
    <source>
        <dbReference type="RuleBase" id="RU367026"/>
    </source>
</evidence>
<name>A0A2I0AJ69_9ASPA</name>
<gene>
    <name evidence="2" type="ORF">AXF42_Ash006801</name>
</gene>
<dbReference type="GO" id="GO:0005789">
    <property type="term" value="C:endoplasmic reticulum membrane"/>
    <property type="evidence" value="ECO:0007669"/>
    <property type="project" value="UniProtKB-SubCell"/>
</dbReference>
<keyword evidence="1" id="KW-0256">Endoplasmic reticulum</keyword>
<keyword evidence="1" id="KW-0653">Protein transport</keyword>
<comment type="subcellular location">
    <subcellularLocation>
        <location evidence="1">Endoplasmic reticulum membrane</location>
        <topology evidence="1">Multi-pass membrane protein</topology>
    </subcellularLocation>
</comment>
<feature type="transmembrane region" description="Helical" evidence="1">
    <location>
        <begin position="32"/>
        <end position="57"/>
    </location>
</feature>
<accession>A0A2I0AJ69</accession>
<proteinExistence type="inferred from homology"/>
<dbReference type="Proteomes" id="UP000236161">
    <property type="component" value="Unassembled WGS sequence"/>
</dbReference>
<protein>
    <recommendedName>
        <fullName evidence="1">Endoplasmic reticulum transmembrane protein</fullName>
    </recommendedName>
</protein>
<keyword evidence="1" id="KW-1133">Transmembrane helix</keyword>
<keyword evidence="1" id="KW-0813">Transport</keyword>
<keyword evidence="1" id="KW-0812">Transmembrane</keyword>
<organism evidence="2 3">
    <name type="scientific">Apostasia shenzhenica</name>
    <dbReference type="NCBI Taxonomy" id="1088818"/>
    <lineage>
        <taxon>Eukaryota</taxon>
        <taxon>Viridiplantae</taxon>
        <taxon>Streptophyta</taxon>
        <taxon>Embryophyta</taxon>
        <taxon>Tracheophyta</taxon>
        <taxon>Spermatophyta</taxon>
        <taxon>Magnoliopsida</taxon>
        <taxon>Liliopsida</taxon>
        <taxon>Asparagales</taxon>
        <taxon>Orchidaceae</taxon>
        <taxon>Apostasioideae</taxon>
        <taxon>Apostasia</taxon>
    </lineage>
</organism>
<dbReference type="EMBL" id="KZ451979">
    <property type="protein sequence ID" value="PKA55599.1"/>
    <property type="molecule type" value="Genomic_DNA"/>
</dbReference>
<evidence type="ECO:0000313" key="2">
    <source>
        <dbReference type="EMBL" id="PKA55599.1"/>
    </source>
</evidence>
<dbReference type="PANTHER" id="PTHR12701">
    <property type="entry name" value="BCR-ASSOCIATED PROTEIN, BAP"/>
    <property type="match status" value="1"/>
</dbReference>
<comment type="function">
    <text evidence="1">May play a role in anterograde transport of membrane proteins from the endoplasmic reticulum to the Golgi.</text>
</comment>
<dbReference type="OrthoDB" id="1901634at2759"/>
<evidence type="ECO:0000313" key="3">
    <source>
        <dbReference type="Proteomes" id="UP000236161"/>
    </source>
</evidence>
<keyword evidence="3" id="KW-1185">Reference proteome</keyword>
<dbReference type="GO" id="GO:0006888">
    <property type="term" value="P:endoplasmic reticulum to Golgi vesicle-mediated transport"/>
    <property type="evidence" value="ECO:0007669"/>
    <property type="project" value="UniProtKB-UniRule"/>
</dbReference>
<keyword evidence="1" id="KW-0931">ER-Golgi transport</keyword>
<dbReference type="PANTHER" id="PTHR12701:SF20">
    <property type="entry name" value="ENDOPLASMIC RETICULUM TRANSMEMBRANE PROTEIN"/>
    <property type="match status" value="1"/>
</dbReference>